<evidence type="ECO:0000313" key="3">
    <source>
        <dbReference type="Proteomes" id="UP001145087"/>
    </source>
</evidence>
<accession>A0A9X3F3M5</accession>
<dbReference type="Pfam" id="PF00144">
    <property type="entry name" value="Beta-lactamase"/>
    <property type="match status" value="1"/>
</dbReference>
<dbReference type="InterPro" id="IPR012338">
    <property type="entry name" value="Beta-lactam/transpept-like"/>
</dbReference>
<comment type="caution">
    <text evidence="2">The sequence shown here is derived from an EMBL/GenBank/DDBJ whole genome shotgun (WGS) entry which is preliminary data.</text>
</comment>
<dbReference type="InterPro" id="IPR050789">
    <property type="entry name" value="Diverse_Enzym_Activities"/>
</dbReference>
<dbReference type="SUPFAM" id="SSF56601">
    <property type="entry name" value="beta-lactamase/transpeptidase-like"/>
    <property type="match status" value="1"/>
</dbReference>
<dbReference type="GO" id="GO:0016787">
    <property type="term" value="F:hydrolase activity"/>
    <property type="evidence" value="ECO:0007669"/>
    <property type="project" value="UniProtKB-KW"/>
</dbReference>
<dbReference type="PANTHER" id="PTHR43283">
    <property type="entry name" value="BETA-LACTAMASE-RELATED"/>
    <property type="match status" value="1"/>
</dbReference>
<evidence type="ECO:0000313" key="2">
    <source>
        <dbReference type="EMBL" id="MCY1719949.1"/>
    </source>
</evidence>
<dbReference type="PANTHER" id="PTHR43283:SF7">
    <property type="entry name" value="BETA-LACTAMASE-RELATED DOMAIN-CONTAINING PROTEIN"/>
    <property type="match status" value="1"/>
</dbReference>
<dbReference type="Proteomes" id="UP001145087">
    <property type="component" value="Unassembled WGS sequence"/>
</dbReference>
<keyword evidence="2" id="KW-0378">Hydrolase</keyword>
<name>A0A9X3F3M5_9BACT</name>
<sequence length="349" mass="39459">MPEVGSIKAEMMEVSKLKGTLTLDQFLEKAEFAQAFLVIHKGKIVYEKYPRLRPEDHHLWMSCSKPTASLIIDQMISEGLIDENAPISKYITDFKGTDWDHVTVRDVMDMASGMDIEDTTESRFDPDNIARRVYESEFGFENETRGVELLRDVLRSTPKKDEPGLAFNYASGLTQMLVLLAEAVEGDRWAQIFDRRVWSKVGAEGVLQVHLTPDGIAAAHGLVSSNLRDFARFGMLYTPSWNKIATEKVVSDEILDRIYDEVRTHDFIMAGFDGPVFADRVGVDDFIANSRQWDLVWPDGDLMKFGLMGQGLYVSPSKDLVIVYFNVNNEDLSAHRFARPIATSGLFDK</sequence>
<dbReference type="RefSeq" id="WP_343332281.1">
    <property type="nucleotide sequence ID" value="NZ_JAPOHD010000012.1"/>
</dbReference>
<reference evidence="2" key="1">
    <citation type="submission" date="2022-11" db="EMBL/GenBank/DDBJ databases">
        <title>Marilongibacter aestuarii gen. nov., sp. nov., isolated from tidal flat sediment.</title>
        <authorList>
            <person name="Jiayan W."/>
        </authorList>
    </citation>
    <scope>NUCLEOTIDE SEQUENCE</scope>
    <source>
        <strain evidence="2">Z1-6</strain>
    </source>
</reference>
<dbReference type="InterPro" id="IPR001466">
    <property type="entry name" value="Beta-lactam-related"/>
</dbReference>
<organism evidence="2 3">
    <name type="scientific">Draconibacterium aestuarii</name>
    <dbReference type="NCBI Taxonomy" id="2998507"/>
    <lineage>
        <taxon>Bacteria</taxon>
        <taxon>Pseudomonadati</taxon>
        <taxon>Bacteroidota</taxon>
        <taxon>Bacteroidia</taxon>
        <taxon>Marinilabiliales</taxon>
        <taxon>Prolixibacteraceae</taxon>
        <taxon>Draconibacterium</taxon>
    </lineage>
</organism>
<dbReference type="Gene3D" id="3.40.710.10">
    <property type="entry name" value="DD-peptidase/beta-lactamase superfamily"/>
    <property type="match status" value="1"/>
</dbReference>
<protein>
    <submittedName>
        <fullName evidence="2">Serine hydrolase</fullName>
    </submittedName>
</protein>
<feature type="domain" description="Beta-lactamase-related" evidence="1">
    <location>
        <begin position="35"/>
        <end position="325"/>
    </location>
</feature>
<proteinExistence type="predicted"/>
<dbReference type="AlphaFoldDB" id="A0A9X3F3M5"/>
<keyword evidence="3" id="KW-1185">Reference proteome</keyword>
<evidence type="ECO:0000259" key="1">
    <source>
        <dbReference type="Pfam" id="PF00144"/>
    </source>
</evidence>
<gene>
    <name evidence="2" type="ORF">OU798_06315</name>
</gene>
<dbReference type="EMBL" id="JAPOHD010000012">
    <property type="protein sequence ID" value="MCY1719949.1"/>
    <property type="molecule type" value="Genomic_DNA"/>
</dbReference>